<name>A0A316YZ65_9BASI</name>
<feature type="compositionally biased region" description="Acidic residues" evidence="5">
    <location>
        <begin position="23"/>
        <end position="32"/>
    </location>
</feature>
<keyword evidence="3 6" id="KW-1133">Transmembrane helix</keyword>
<keyword evidence="2 6" id="KW-0812">Transmembrane</keyword>
<sequence length="750" mass="79998">MSSYSSSSTSPRIGSRRALPGDNGDDINDGDDPSPRPGLASQESDRSDATFAGGATETFHDARAALGRGVPSAHHMAVVTLLGALAQGMPLASMFKAYSYMMCRVYDSRNANDGGSGTEHLGASMMLPPAPELPSSPSCNDPWVQKATSSYAAAMATVGALLGLVLLDRCSRISRRFGRKPLMLFTHTLLALAFLVFRLSVSLPTYVGAALLYLSVVIFEASAGAPLRIAVQNYVVDVTTETQRAGALSFIDGFGQMGAFPSSTLGGWLAASTQKFFAPFYAAVAIYAAAVAYILVLVPESKRNRHHTLIDDFEHFGEEGSHPDRHKSPKVGNGGLTGGADGDGTTDDDDESNDGADQEQRRRTAQRRISYVSTAPSESASGAASVSLVRRLIYRLNFLAPISIFWPRRKPHHHPSSDHSAVHIDARDGEGPAKKGPMDYRLLNLALIVVFEESFQVFLVPVLILYNTEVFKYDVVQNGYLVSLLQGVRALYLTAIFPPAVAKAREWIKERVKRRAAARAQKQVHGDSHAGEREPLLRQRNGLEGEAGKRPPPAPGRGVATRDTALDSNGSPSHALGQDGEVPPTQTEEAAVAKRDQRGKLDVAILLVSYLLSAASFVLLARTRADQKVAAPWVGLALGIVGLQLGAGATSVRTALIVNAVSHPDEDDVDGGDGSSSHASSSLQSKALAANQILCTAVYAIVPLLTSAVYGWGLQRGQPQVVWYFKAIFAGLSALGSGVLLLHHRNHPPS</sequence>
<keyword evidence="8" id="KW-1185">Reference proteome</keyword>
<proteinExistence type="predicted"/>
<feature type="transmembrane region" description="Helical" evidence="6">
    <location>
        <begin position="603"/>
        <end position="621"/>
    </location>
</feature>
<feature type="transmembrane region" description="Helical" evidence="6">
    <location>
        <begin position="276"/>
        <end position="298"/>
    </location>
</feature>
<accession>A0A316YZ65</accession>
<dbReference type="SUPFAM" id="SSF103473">
    <property type="entry name" value="MFS general substrate transporter"/>
    <property type="match status" value="1"/>
</dbReference>
<dbReference type="GeneID" id="37047429"/>
<evidence type="ECO:0000256" key="6">
    <source>
        <dbReference type="SAM" id="Phobius"/>
    </source>
</evidence>
<feature type="transmembrane region" description="Helical" evidence="6">
    <location>
        <begin position="73"/>
        <end position="92"/>
    </location>
</feature>
<dbReference type="EMBL" id="KZ819634">
    <property type="protein sequence ID" value="PWN94422.1"/>
    <property type="molecule type" value="Genomic_DNA"/>
</dbReference>
<dbReference type="PANTHER" id="PTHR23507:SF1">
    <property type="entry name" value="FI18259P1-RELATED"/>
    <property type="match status" value="1"/>
</dbReference>
<evidence type="ECO:0000256" key="3">
    <source>
        <dbReference type="ARBA" id="ARBA00022989"/>
    </source>
</evidence>
<feature type="compositionally biased region" description="Gly residues" evidence="5">
    <location>
        <begin position="332"/>
        <end position="342"/>
    </location>
</feature>
<dbReference type="GO" id="GO:0016020">
    <property type="term" value="C:membrane"/>
    <property type="evidence" value="ECO:0007669"/>
    <property type="project" value="UniProtKB-SubCell"/>
</dbReference>
<evidence type="ECO:0000313" key="8">
    <source>
        <dbReference type="Proteomes" id="UP000245768"/>
    </source>
</evidence>
<evidence type="ECO:0000256" key="1">
    <source>
        <dbReference type="ARBA" id="ARBA00004141"/>
    </source>
</evidence>
<gene>
    <name evidence="7" type="ORF">FA10DRAFT_48679</name>
</gene>
<protein>
    <recommendedName>
        <fullName evidence="9">MFS general substrate transporter</fullName>
    </recommendedName>
</protein>
<feature type="region of interest" description="Disordered" evidence="5">
    <location>
        <begin position="542"/>
        <end position="594"/>
    </location>
</feature>
<dbReference type="InterPro" id="IPR011701">
    <property type="entry name" value="MFS"/>
</dbReference>
<dbReference type="PANTHER" id="PTHR23507">
    <property type="entry name" value="ZGC:174356"/>
    <property type="match status" value="1"/>
</dbReference>
<feature type="transmembrane region" description="Helical" evidence="6">
    <location>
        <begin position="478"/>
        <end position="501"/>
    </location>
</feature>
<feature type="compositionally biased region" description="Acidic residues" evidence="5">
    <location>
        <begin position="344"/>
        <end position="357"/>
    </location>
</feature>
<feature type="transmembrane region" description="Helical" evidence="6">
    <location>
        <begin position="151"/>
        <end position="170"/>
    </location>
</feature>
<comment type="subcellular location">
    <subcellularLocation>
        <location evidence="1">Membrane</location>
        <topology evidence="1">Multi-pass membrane protein</topology>
    </subcellularLocation>
</comment>
<feature type="region of interest" description="Disordered" evidence="5">
    <location>
        <begin position="315"/>
        <end position="373"/>
    </location>
</feature>
<keyword evidence="4 6" id="KW-0472">Membrane</keyword>
<dbReference type="InParanoid" id="A0A316YZ65"/>
<evidence type="ECO:0000256" key="5">
    <source>
        <dbReference type="SAM" id="MobiDB-lite"/>
    </source>
</evidence>
<evidence type="ECO:0008006" key="9">
    <source>
        <dbReference type="Google" id="ProtNLM"/>
    </source>
</evidence>
<feature type="transmembrane region" description="Helical" evidence="6">
    <location>
        <begin position="206"/>
        <end position="227"/>
    </location>
</feature>
<dbReference type="Pfam" id="PF07690">
    <property type="entry name" value="MFS_1"/>
    <property type="match status" value="1"/>
</dbReference>
<feature type="region of interest" description="Disordered" evidence="5">
    <location>
        <begin position="1"/>
        <end position="48"/>
    </location>
</feature>
<feature type="transmembrane region" description="Helical" evidence="6">
    <location>
        <begin position="721"/>
        <end position="742"/>
    </location>
</feature>
<evidence type="ECO:0000256" key="4">
    <source>
        <dbReference type="ARBA" id="ARBA00023136"/>
    </source>
</evidence>
<dbReference type="GO" id="GO:0022857">
    <property type="term" value="F:transmembrane transporter activity"/>
    <property type="evidence" value="ECO:0007669"/>
    <property type="project" value="InterPro"/>
</dbReference>
<feature type="compositionally biased region" description="Low complexity" evidence="5">
    <location>
        <begin position="1"/>
        <end position="17"/>
    </location>
</feature>
<evidence type="ECO:0000256" key="2">
    <source>
        <dbReference type="ARBA" id="ARBA00022692"/>
    </source>
</evidence>
<feature type="transmembrane region" description="Helical" evidence="6">
    <location>
        <begin position="693"/>
        <end position="715"/>
    </location>
</feature>
<dbReference type="Proteomes" id="UP000245768">
    <property type="component" value="Unassembled WGS sequence"/>
</dbReference>
<feature type="transmembrane region" description="Helical" evidence="6">
    <location>
        <begin position="182"/>
        <end position="200"/>
    </location>
</feature>
<dbReference type="AlphaFoldDB" id="A0A316YZ65"/>
<dbReference type="InterPro" id="IPR036259">
    <property type="entry name" value="MFS_trans_sf"/>
</dbReference>
<feature type="transmembrane region" description="Helical" evidence="6">
    <location>
        <begin position="633"/>
        <end position="652"/>
    </location>
</feature>
<dbReference type="RefSeq" id="XP_025381620.1">
    <property type="nucleotide sequence ID" value="XM_025525513.1"/>
</dbReference>
<reference evidence="7 8" key="1">
    <citation type="journal article" date="2018" name="Mol. Biol. Evol.">
        <title>Broad Genomic Sampling Reveals a Smut Pathogenic Ancestry of the Fungal Clade Ustilaginomycotina.</title>
        <authorList>
            <person name="Kijpornyongpan T."/>
            <person name="Mondo S.J."/>
            <person name="Barry K."/>
            <person name="Sandor L."/>
            <person name="Lee J."/>
            <person name="Lipzen A."/>
            <person name="Pangilinan J."/>
            <person name="LaButti K."/>
            <person name="Hainaut M."/>
            <person name="Henrissat B."/>
            <person name="Grigoriev I.V."/>
            <person name="Spatafora J.W."/>
            <person name="Aime M.C."/>
        </authorList>
    </citation>
    <scope>NUCLEOTIDE SEQUENCE [LARGE SCALE GENOMIC DNA]</scope>
    <source>
        <strain evidence="7 8">MCA 4198</strain>
    </source>
</reference>
<dbReference type="Gene3D" id="1.20.1250.20">
    <property type="entry name" value="MFS general substrate transporter like domains"/>
    <property type="match status" value="1"/>
</dbReference>
<dbReference type="OrthoDB" id="3026777at2759"/>
<feature type="transmembrane region" description="Helical" evidence="6">
    <location>
        <begin position="442"/>
        <end position="466"/>
    </location>
</feature>
<organism evidence="7 8">
    <name type="scientific">Acaromyces ingoldii</name>
    <dbReference type="NCBI Taxonomy" id="215250"/>
    <lineage>
        <taxon>Eukaryota</taxon>
        <taxon>Fungi</taxon>
        <taxon>Dikarya</taxon>
        <taxon>Basidiomycota</taxon>
        <taxon>Ustilaginomycotina</taxon>
        <taxon>Exobasidiomycetes</taxon>
        <taxon>Exobasidiales</taxon>
        <taxon>Cryptobasidiaceae</taxon>
        <taxon>Acaromyces</taxon>
    </lineage>
</organism>
<evidence type="ECO:0000313" key="7">
    <source>
        <dbReference type="EMBL" id="PWN94422.1"/>
    </source>
</evidence>